<feature type="region of interest" description="Disordered" evidence="1">
    <location>
        <begin position="95"/>
        <end position="119"/>
    </location>
</feature>
<keyword evidence="3" id="KW-1185">Reference proteome</keyword>
<dbReference type="RefSeq" id="YP_010245995.1">
    <property type="nucleotide sequence ID" value="NC_060132.1"/>
</dbReference>
<proteinExistence type="predicted"/>
<organism evidence="2 3">
    <name type="scientific">Gordonia phage Trax</name>
    <dbReference type="NCBI Taxonomy" id="2591121"/>
    <lineage>
        <taxon>Viruses</taxon>
        <taxon>Duplodnaviria</taxon>
        <taxon>Heunggongvirae</taxon>
        <taxon>Uroviricota</taxon>
        <taxon>Caudoviricetes</taxon>
        <taxon>Deeyouvirinae</taxon>
        <taxon>Nevillevirus</taxon>
        <taxon>Nevillevirus trax</taxon>
    </lineage>
</organism>
<evidence type="ECO:0000313" key="3">
    <source>
        <dbReference type="Proteomes" id="UP000320647"/>
    </source>
</evidence>
<gene>
    <name evidence="2" type="primary">10</name>
    <name evidence="2" type="ORF">SEA_TRAX_10</name>
</gene>
<name>A0A515MGW5_9CAUD</name>
<dbReference type="Proteomes" id="UP000320647">
    <property type="component" value="Segment"/>
</dbReference>
<sequence length="119" mass="13327">MNLAFVHVERAVQSGFWVCDLECRPVQGTDRSAGMLSRVEFTERPGGRHLVVEYDGPSIRRVVWKSRTGSETPFTLGASHQLRKELEDVLGISPGKRRFSSSTGNSGRLTYPLGSPHRW</sequence>
<evidence type="ECO:0000313" key="2">
    <source>
        <dbReference type="EMBL" id="QDM55897.1"/>
    </source>
</evidence>
<protein>
    <submittedName>
        <fullName evidence="2">Uncharacterized protein</fullName>
    </submittedName>
</protein>
<accession>A0A515MGW5</accession>
<dbReference type="KEGG" id="vg:70080524"/>
<evidence type="ECO:0000256" key="1">
    <source>
        <dbReference type="SAM" id="MobiDB-lite"/>
    </source>
</evidence>
<reference evidence="2 3" key="1">
    <citation type="submission" date="2019-05" db="EMBL/GenBank/DDBJ databases">
        <authorList>
            <person name="Burke A."/>
            <person name="Deelsnyder S."/>
            <person name="Fournier A."/>
            <person name="Low S."/>
            <person name="Murawski K."/>
            <person name="Worthington R."/>
            <person name="Molloy S.D."/>
            <person name="Garlena R.A."/>
            <person name="Russell D.A."/>
            <person name="Pope W.H."/>
            <person name="Jacobs-Sera D."/>
            <person name="Hatfull G.F."/>
        </authorList>
    </citation>
    <scope>NUCLEOTIDE SEQUENCE [LARGE SCALE GENOMIC DNA]</scope>
</reference>
<dbReference type="GeneID" id="70080524"/>
<dbReference type="EMBL" id="MK967378">
    <property type="protein sequence ID" value="QDM55897.1"/>
    <property type="molecule type" value="Genomic_DNA"/>
</dbReference>